<accession>A0A2G5CIK9</accession>
<dbReference type="InParanoid" id="A0A2G5CIK9"/>
<evidence type="ECO:0000256" key="1">
    <source>
        <dbReference type="SAM" id="Phobius"/>
    </source>
</evidence>
<keyword evidence="1" id="KW-0472">Membrane</keyword>
<keyword evidence="1" id="KW-1133">Transmembrane helix</keyword>
<reference evidence="2 3" key="1">
    <citation type="submission" date="2017-09" db="EMBL/GenBank/DDBJ databases">
        <title>WGS assembly of Aquilegia coerulea Goldsmith.</title>
        <authorList>
            <person name="Hodges S."/>
            <person name="Kramer E."/>
            <person name="Nordborg M."/>
            <person name="Tomkins J."/>
            <person name="Borevitz J."/>
            <person name="Derieg N."/>
            <person name="Yan J."/>
            <person name="Mihaltcheva S."/>
            <person name="Hayes R.D."/>
            <person name="Rokhsar D."/>
        </authorList>
    </citation>
    <scope>NUCLEOTIDE SEQUENCE [LARGE SCALE GENOMIC DNA]</scope>
    <source>
        <strain evidence="3">cv. Goldsmith</strain>
    </source>
</reference>
<feature type="transmembrane region" description="Helical" evidence="1">
    <location>
        <begin position="51"/>
        <end position="70"/>
    </location>
</feature>
<sequence>MIHPISATNDRFSIYRCQSSESSCSPNASILKASKTILCTESLKKLESSGFPVLVLLAFCLIWHIVTAYPELLHRHTKGKSLAINTFESNASIFHTISAQMSRIK</sequence>
<name>A0A2G5CIK9_AQUCA</name>
<dbReference type="Proteomes" id="UP000230069">
    <property type="component" value="Unassembled WGS sequence"/>
</dbReference>
<gene>
    <name evidence="2" type="ORF">AQUCO_05200022v1</name>
</gene>
<dbReference type="AlphaFoldDB" id="A0A2G5CIK9"/>
<dbReference type="EMBL" id="KZ305069">
    <property type="protein sequence ID" value="PIA31135.1"/>
    <property type="molecule type" value="Genomic_DNA"/>
</dbReference>
<keyword evidence="1" id="KW-0812">Transmembrane</keyword>
<evidence type="ECO:0000313" key="2">
    <source>
        <dbReference type="EMBL" id="PIA31135.1"/>
    </source>
</evidence>
<proteinExistence type="predicted"/>
<evidence type="ECO:0000313" key="3">
    <source>
        <dbReference type="Proteomes" id="UP000230069"/>
    </source>
</evidence>
<keyword evidence="3" id="KW-1185">Reference proteome</keyword>
<organism evidence="2 3">
    <name type="scientific">Aquilegia coerulea</name>
    <name type="common">Rocky mountain columbine</name>
    <dbReference type="NCBI Taxonomy" id="218851"/>
    <lineage>
        <taxon>Eukaryota</taxon>
        <taxon>Viridiplantae</taxon>
        <taxon>Streptophyta</taxon>
        <taxon>Embryophyta</taxon>
        <taxon>Tracheophyta</taxon>
        <taxon>Spermatophyta</taxon>
        <taxon>Magnoliopsida</taxon>
        <taxon>Ranunculales</taxon>
        <taxon>Ranunculaceae</taxon>
        <taxon>Thalictroideae</taxon>
        <taxon>Aquilegia</taxon>
    </lineage>
</organism>
<protein>
    <submittedName>
        <fullName evidence="2">Uncharacterized protein</fullName>
    </submittedName>
</protein>